<dbReference type="Pfam" id="PF00196">
    <property type="entry name" value="GerE"/>
    <property type="match status" value="1"/>
</dbReference>
<dbReference type="Proteomes" id="UP001062027">
    <property type="component" value="Unassembled WGS sequence"/>
</dbReference>
<keyword evidence="4" id="KW-1185">Reference proteome</keyword>
<dbReference type="Gene3D" id="1.10.10.10">
    <property type="entry name" value="Winged helix-like DNA-binding domain superfamily/Winged helix DNA-binding domain"/>
    <property type="match status" value="1"/>
</dbReference>
<dbReference type="PROSITE" id="PS50043">
    <property type="entry name" value="HTH_LUXR_2"/>
    <property type="match status" value="1"/>
</dbReference>
<proteinExistence type="predicted"/>
<keyword evidence="1" id="KW-0238">DNA-binding</keyword>
<dbReference type="EMBL" id="JAMHKS010000078">
    <property type="protein sequence ID" value="MCU6680222.1"/>
    <property type="molecule type" value="Genomic_DNA"/>
</dbReference>
<dbReference type="RefSeq" id="WP_262664425.1">
    <property type="nucleotide sequence ID" value="NZ_JAMHKS010000078.1"/>
</dbReference>
<evidence type="ECO:0000259" key="2">
    <source>
        <dbReference type="PROSITE" id="PS50043"/>
    </source>
</evidence>
<reference evidence="3" key="1">
    <citation type="submission" date="2022-05" db="EMBL/GenBank/DDBJ databases">
        <title>Description of a novel species of Leclercia; Leclercia tamurae and the Proposal for a Novel Genus Silvania gen. nov. Containing Two Novel Species Silvania hatchlandensis sp. nov. and Silvania confinis sp. nov. Isolated from the Rhizosphere of Oak.</title>
        <authorList>
            <person name="Maddock D.W."/>
            <person name="Brady C.L."/>
            <person name="Denman S."/>
            <person name="Arnold D."/>
        </authorList>
    </citation>
    <scope>NUCLEOTIDE SEQUENCE</scope>
    <source>
        <strain evidence="3">H6S3</strain>
    </source>
</reference>
<gene>
    <name evidence="3" type="ORF">M8318_21470</name>
</gene>
<protein>
    <submittedName>
        <fullName evidence="3">LuxR C-terminal-related transcriptional regulator</fullName>
    </submittedName>
</protein>
<evidence type="ECO:0000256" key="1">
    <source>
        <dbReference type="ARBA" id="ARBA00023125"/>
    </source>
</evidence>
<accession>A0ABT2RHB7</accession>
<dbReference type="InterPro" id="IPR000792">
    <property type="entry name" value="Tscrpt_reg_LuxR_C"/>
</dbReference>
<sequence length="213" mass="24029">MKINVLLRGFDALYCHGLKTFIVDYFRMNFSCETQITTNFNRENISRADIIVLSLCAGEPFLCSPELLARKQGGIIGVINGHTTTAKTLPICFRDMIFVSRYASLADFQQVFARALEALHSNDAGTHNRSCSACQHKSLSPKQTRIMANLYLGKPVMKIADQLGINYKTVCAHKYNIMKKFELHSDYELLALLTKMAQKNCRPNLLRDSLNEG</sequence>
<dbReference type="InterPro" id="IPR016032">
    <property type="entry name" value="Sig_transdc_resp-reg_C-effctor"/>
</dbReference>
<name>A0ABT2RHB7_9ENTR</name>
<evidence type="ECO:0000313" key="4">
    <source>
        <dbReference type="Proteomes" id="UP001062027"/>
    </source>
</evidence>
<evidence type="ECO:0000313" key="3">
    <source>
        <dbReference type="EMBL" id="MCU6680222.1"/>
    </source>
</evidence>
<dbReference type="SMART" id="SM00421">
    <property type="entry name" value="HTH_LUXR"/>
    <property type="match status" value="1"/>
</dbReference>
<organism evidence="3 4">
    <name type="scientific">Leclercia tamurae</name>
    <dbReference type="NCBI Taxonomy" id="2926467"/>
    <lineage>
        <taxon>Bacteria</taxon>
        <taxon>Pseudomonadati</taxon>
        <taxon>Pseudomonadota</taxon>
        <taxon>Gammaproteobacteria</taxon>
        <taxon>Enterobacterales</taxon>
        <taxon>Enterobacteriaceae</taxon>
        <taxon>Leclercia</taxon>
    </lineage>
</organism>
<comment type="caution">
    <text evidence="3">The sequence shown here is derived from an EMBL/GenBank/DDBJ whole genome shotgun (WGS) entry which is preliminary data.</text>
</comment>
<dbReference type="PROSITE" id="PS00622">
    <property type="entry name" value="HTH_LUXR_1"/>
    <property type="match status" value="1"/>
</dbReference>
<dbReference type="CDD" id="cd06170">
    <property type="entry name" value="LuxR_C_like"/>
    <property type="match status" value="1"/>
</dbReference>
<dbReference type="InterPro" id="IPR036388">
    <property type="entry name" value="WH-like_DNA-bd_sf"/>
</dbReference>
<feature type="domain" description="HTH luxR-type" evidence="2">
    <location>
        <begin position="132"/>
        <end position="197"/>
    </location>
</feature>
<dbReference type="SUPFAM" id="SSF46894">
    <property type="entry name" value="C-terminal effector domain of the bipartite response regulators"/>
    <property type="match status" value="1"/>
</dbReference>
<dbReference type="PRINTS" id="PR00038">
    <property type="entry name" value="HTHLUXR"/>
</dbReference>